<keyword evidence="3" id="KW-1185">Reference proteome</keyword>
<dbReference type="EMBL" id="JBHMCA010000084">
    <property type="protein sequence ID" value="MFB9451001.1"/>
    <property type="molecule type" value="Genomic_DNA"/>
</dbReference>
<sequence length="153" mass="15781">MVRIGWWLALAGLVGGAASIFVPWMHQLVVTGSGRRARSSVESITVLNMPYGLWYVLFLCSLFALVGTAAMGVGRGRKLAGVAGPILSLLTACIVVGLIITYDGKAPAGGRITDTAITAGSWLGLASLPLLGFACGLIAIGRAGLYDADYVLA</sequence>
<organism evidence="2 3">
    <name type="scientific">Dactylosporangium vinaceum</name>
    <dbReference type="NCBI Taxonomy" id="53362"/>
    <lineage>
        <taxon>Bacteria</taxon>
        <taxon>Bacillati</taxon>
        <taxon>Actinomycetota</taxon>
        <taxon>Actinomycetes</taxon>
        <taxon>Micromonosporales</taxon>
        <taxon>Micromonosporaceae</taxon>
        <taxon>Dactylosporangium</taxon>
    </lineage>
</organism>
<feature type="transmembrane region" description="Helical" evidence="1">
    <location>
        <begin position="122"/>
        <end position="140"/>
    </location>
</feature>
<protein>
    <recommendedName>
        <fullName evidence="4">Integral membrane protein</fullName>
    </recommendedName>
</protein>
<comment type="caution">
    <text evidence="2">The sequence shown here is derived from an EMBL/GenBank/DDBJ whole genome shotgun (WGS) entry which is preliminary data.</text>
</comment>
<evidence type="ECO:0008006" key="4">
    <source>
        <dbReference type="Google" id="ProtNLM"/>
    </source>
</evidence>
<keyword evidence="1" id="KW-0472">Membrane</keyword>
<feature type="transmembrane region" description="Helical" evidence="1">
    <location>
        <begin position="53"/>
        <end position="73"/>
    </location>
</feature>
<reference evidence="2 3" key="1">
    <citation type="submission" date="2024-09" db="EMBL/GenBank/DDBJ databases">
        <authorList>
            <person name="Sun Q."/>
            <person name="Mori K."/>
        </authorList>
    </citation>
    <scope>NUCLEOTIDE SEQUENCE [LARGE SCALE GENOMIC DNA]</scope>
    <source>
        <strain evidence="2 3">JCM 3307</strain>
    </source>
</reference>
<accession>A0ABV5MQA3</accession>
<name>A0ABV5MQA3_9ACTN</name>
<dbReference type="Proteomes" id="UP001589608">
    <property type="component" value="Unassembled WGS sequence"/>
</dbReference>
<feature type="transmembrane region" description="Helical" evidence="1">
    <location>
        <begin position="80"/>
        <end position="102"/>
    </location>
</feature>
<proteinExistence type="predicted"/>
<evidence type="ECO:0000313" key="2">
    <source>
        <dbReference type="EMBL" id="MFB9451001.1"/>
    </source>
</evidence>
<dbReference type="RefSeq" id="WP_223100083.1">
    <property type="nucleotide sequence ID" value="NZ_CP061913.1"/>
</dbReference>
<evidence type="ECO:0000313" key="3">
    <source>
        <dbReference type="Proteomes" id="UP001589608"/>
    </source>
</evidence>
<gene>
    <name evidence="2" type="ORF">ACFFTR_48720</name>
</gene>
<evidence type="ECO:0000256" key="1">
    <source>
        <dbReference type="SAM" id="Phobius"/>
    </source>
</evidence>
<keyword evidence="1" id="KW-1133">Transmembrane helix</keyword>
<keyword evidence="1" id="KW-0812">Transmembrane</keyword>